<dbReference type="InterPro" id="IPR000595">
    <property type="entry name" value="cNMP-bd_dom"/>
</dbReference>
<dbReference type="InterPro" id="IPR051413">
    <property type="entry name" value="K/Na_HCN_channel"/>
</dbReference>
<reference evidence="4" key="1">
    <citation type="submission" date="2021-01" db="EMBL/GenBank/DDBJ databases">
        <authorList>
            <consortium name="Genoscope - CEA"/>
            <person name="William W."/>
        </authorList>
    </citation>
    <scope>NUCLEOTIDE SEQUENCE</scope>
</reference>
<evidence type="ECO:0000256" key="1">
    <source>
        <dbReference type="SAM" id="MobiDB-lite"/>
    </source>
</evidence>
<dbReference type="PROSITE" id="PS50042">
    <property type="entry name" value="CNMP_BINDING_3"/>
    <property type="match status" value="1"/>
</dbReference>
<protein>
    <recommendedName>
        <fullName evidence="3">Cyclic nucleotide-binding domain-containing protein</fullName>
    </recommendedName>
</protein>
<dbReference type="PANTHER" id="PTHR45689:SF5">
    <property type="entry name" value="I[[H]] CHANNEL, ISOFORM E"/>
    <property type="match status" value="1"/>
</dbReference>
<comment type="caution">
    <text evidence="4">The sequence shown here is derived from an EMBL/GenBank/DDBJ whole genome shotgun (WGS) entry which is preliminary data.</text>
</comment>
<keyword evidence="2" id="KW-0812">Transmembrane</keyword>
<dbReference type="Pfam" id="PF00027">
    <property type="entry name" value="cNMP_binding"/>
    <property type="match status" value="1"/>
</dbReference>
<feature type="compositionally biased region" description="Low complexity" evidence="1">
    <location>
        <begin position="788"/>
        <end position="801"/>
    </location>
</feature>
<dbReference type="GO" id="GO:0005249">
    <property type="term" value="F:voltage-gated potassium channel activity"/>
    <property type="evidence" value="ECO:0007669"/>
    <property type="project" value="TreeGrafter"/>
</dbReference>
<feature type="transmembrane region" description="Helical" evidence="2">
    <location>
        <begin position="282"/>
        <end position="303"/>
    </location>
</feature>
<feature type="region of interest" description="Disordered" evidence="1">
    <location>
        <begin position="1"/>
        <end position="21"/>
    </location>
</feature>
<feature type="region of interest" description="Disordered" evidence="1">
    <location>
        <begin position="783"/>
        <end position="803"/>
    </location>
</feature>
<accession>A0A8S1LVD1</accession>
<feature type="region of interest" description="Disordered" evidence="1">
    <location>
        <begin position="662"/>
        <end position="709"/>
    </location>
</feature>
<keyword evidence="5" id="KW-1185">Reference proteome</keyword>
<evidence type="ECO:0000256" key="2">
    <source>
        <dbReference type="SAM" id="Phobius"/>
    </source>
</evidence>
<dbReference type="GO" id="GO:0098855">
    <property type="term" value="C:HCN channel complex"/>
    <property type="evidence" value="ECO:0007669"/>
    <property type="project" value="TreeGrafter"/>
</dbReference>
<proteinExistence type="predicted"/>
<dbReference type="SMART" id="SM00100">
    <property type="entry name" value="cNMP"/>
    <property type="match status" value="1"/>
</dbReference>
<evidence type="ECO:0000259" key="3">
    <source>
        <dbReference type="PROSITE" id="PS50042"/>
    </source>
</evidence>
<dbReference type="GO" id="GO:0003254">
    <property type="term" value="P:regulation of membrane depolarization"/>
    <property type="evidence" value="ECO:0007669"/>
    <property type="project" value="TreeGrafter"/>
</dbReference>
<feature type="transmembrane region" description="Helical" evidence="2">
    <location>
        <begin position="141"/>
        <end position="160"/>
    </location>
</feature>
<dbReference type="EMBL" id="CAJJDN010000025">
    <property type="protein sequence ID" value="CAD8069563.1"/>
    <property type="molecule type" value="Genomic_DNA"/>
</dbReference>
<evidence type="ECO:0000313" key="5">
    <source>
        <dbReference type="Proteomes" id="UP000692954"/>
    </source>
</evidence>
<dbReference type="GO" id="GO:0035725">
    <property type="term" value="P:sodium ion transmembrane transport"/>
    <property type="evidence" value="ECO:0007669"/>
    <property type="project" value="TreeGrafter"/>
</dbReference>
<feature type="compositionally biased region" description="Polar residues" evidence="1">
    <location>
        <begin position="7"/>
        <end position="20"/>
    </location>
</feature>
<dbReference type="OrthoDB" id="302415at2759"/>
<keyword evidence="2" id="KW-1133">Transmembrane helix</keyword>
<organism evidence="4 5">
    <name type="scientific">Paramecium sonneborni</name>
    <dbReference type="NCBI Taxonomy" id="65129"/>
    <lineage>
        <taxon>Eukaryota</taxon>
        <taxon>Sar</taxon>
        <taxon>Alveolata</taxon>
        <taxon>Ciliophora</taxon>
        <taxon>Intramacronucleata</taxon>
        <taxon>Oligohymenophorea</taxon>
        <taxon>Peniculida</taxon>
        <taxon>Parameciidae</taxon>
        <taxon>Paramecium</taxon>
    </lineage>
</organism>
<evidence type="ECO:0000313" key="4">
    <source>
        <dbReference type="EMBL" id="CAD8069563.1"/>
    </source>
</evidence>
<keyword evidence="2" id="KW-0472">Membrane</keyword>
<feature type="transmembrane region" description="Helical" evidence="2">
    <location>
        <begin position="180"/>
        <end position="202"/>
    </location>
</feature>
<sequence length="955" mass="113418">MIIRSPTMKQSINKQNQSQDPLLILTPPSSLREISCSFRGNLNRYVTIQSKRNRQEQSEDQQQSKLFRSQLQRLYQESFIKQMLDKAKPASRLNNYQKQVLDDLQFGQDTQIDDIDNSCYKFMFNYFNNYPIIQPQSSLKISSDIIFIINTLMIFIWLPFKYSFEFDSILKILNYNQYIIEYVLIAILIFEIFIQFNQAYIFKGKVINQRYHIINNYLRQDMMKDVISLISLIVLLLQTFKVAELNIVLLFVFGVLQGAKLLRVVDKTQEYFNFQQNNMVPLMINLAGVLYIIHLVSCIWYTLIKDQNNQQQFENVIEQYIECFHWASMYLTGSGIWNIDSRNNEQLIFSSLISIVSILINGFVTIKIGFFLYNQSQRIKNNKYINMMSNYMNLNKINLNLQHRIRSYLQYIYKQEQQMNEEDITQIMSKLSLQLRSELRHQLQANILEQCRMISSNFSYKLRKQLVYYMEEVKTIPEQRILTLDEQDDSSIYFINKGEVDVIFEQTNNMREKHGRNQIKTLGKGEYFGFLGFITGRRRTATIISKGFCQLYKIQRGHFVNLVEQFPDDKERFYMIKDKVEFEQDLSMLDVRCYSCKSESHLVNRCPFLHYQPDKDRVIKQQLYPINQEREETQRKSKYINALLQQGVIEDLAKEIMKDMEQVEGSENMTDGESEEIQTKTIKSTSNLQTKSLSKSFSQNSNQLSKFSHRPSQTLTVALSQNYQSSKSQEEIGRFEQELLKKMSSVHRRSQQKETAGFGARFESQMHNPIQEHDEEIPNFDLVEEDNNNNNQQQVQQQQQQEIQRPIQLYSSDRSPRIYRRISQRVTFDQNLFGMKNRRSSLVYENIIQQLYEDEHQQIEFPMITQPSVGEFDKICEFREYYPEYNISRVMKVLQRVNSTYHKQNINSLYSFLYVAIQKGQAMKERLTHLQSRTNIRPNSNKRIFKKGKVKTLLF</sequence>
<dbReference type="AlphaFoldDB" id="A0A8S1LVD1"/>
<feature type="transmembrane region" description="Helical" evidence="2">
    <location>
        <begin position="222"/>
        <end position="239"/>
    </location>
</feature>
<feature type="compositionally biased region" description="Polar residues" evidence="1">
    <location>
        <begin position="679"/>
        <end position="709"/>
    </location>
</feature>
<dbReference type="Proteomes" id="UP000692954">
    <property type="component" value="Unassembled WGS sequence"/>
</dbReference>
<dbReference type="CDD" id="cd00038">
    <property type="entry name" value="CAP_ED"/>
    <property type="match status" value="1"/>
</dbReference>
<feature type="domain" description="Cyclic nucleotide-binding" evidence="3">
    <location>
        <begin position="454"/>
        <end position="574"/>
    </location>
</feature>
<feature type="transmembrane region" description="Helical" evidence="2">
    <location>
        <begin position="347"/>
        <end position="373"/>
    </location>
</feature>
<name>A0A8S1LVD1_9CILI</name>
<gene>
    <name evidence="4" type="ORF">PSON_ATCC_30995.1.T0250345</name>
</gene>
<dbReference type="PANTHER" id="PTHR45689">
    <property type="entry name" value="I[[H]] CHANNEL, ISOFORM E"/>
    <property type="match status" value="1"/>
</dbReference>